<comment type="caution">
    <text evidence="2">The sequence shown here is derived from an EMBL/GenBank/DDBJ whole genome shotgun (WGS) entry which is preliminary data.</text>
</comment>
<dbReference type="SMART" id="SM00849">
    <property type="entry name" value="Lactamase_B"/>
    <property type="match status" value="1"/>
</dbReference>
<dbReference type="Gene3D" id="3.60.15.10">
    <property type="entry name" value="Ribonuclease Z/Hydroxyacylglutathione hydrolase-like"/>
    <property type="match status" value="1"/>
</dbReference>
<dbReference type="AlphaFoldDB" id="A0A917INK2"/>
<dbReference type="InterPro" id="IPR001279">
    <property type="entry name" value="Metallo-B-lactamas"/>
</dbReference>
<proteinExistence type="predicted"/>
<dbReference type="RefSeq" id="WP_229723000.1">
    <property type="nucleotide sequence ID" value="NZ_BMDC01000001.1"/>
</dbReference>
<dbReference type="PANTHER" id="PTHR46233">
    <property type="entry name" value="HYDROXYACYLGLUTATHIONE HYDROLASE GLOC"/>
    <property type="match status" value="1"/>
</dbReference>
<accession>A0A917INK2</accession>
<evidence type="ECO:0000313" key="2">
    <source>
        <dbReference type="EMBL" id="GGH57157.1"/>
    </source>
</evidence>
<dbReference type="Proteomes" id="UP000600171">
    <property type="component" value="Unassembled WGS sequence"/>
</dbReference>
<name>A0A917INK2_9MICC</name>
<organism evidence="2 3">
    <name type="scientific">Rothia aerolata</name>
    <dbReference type="NCBI Taxonomy" id="1812262"/>
    <lineage>
        <taxon>Bacteria</taxon>
        <taxon>Bacillati</taxon>
        <taxon>Actinomycetota</taxon>
        <taxon>Actinomycetes</taxon>
        <taxon>Micrococcales</taxon>
        <taxon>Micrococcaceae</taxon>
        <taxon>Rothia</taxon>
    </lineage>
</organism>
<evidence type="ECO:0000259" key="1">
    <source>
        <dbReference type="SMART" id="SM00849"/>
    </source>
</evidence>
<keyword evidence="2" id="KW-0378">Hydrolase</keyword>
<keyword evidence="3" id="KW-1185">Reference proteome</keyword>
<feature type="domain" description="Metallo-beta-lactamase" evidence="1">
    <location>
        <begin position="26"/>
        <end position="208"/>
    </location>
</feature>
<dbReference type="PANTHER" id="PTHR46233:SF1">
    <property type="entry name" value="CONSERVED PROTEIN"/>
    <property type="match status" value="1"/>
</dbReference>
<dbReference type="CDD" id="cd06262">
    <property type="entry name" value="metallo-hydrolase-like_MBL-fold"/>
    <property type="match status" value="1"/>
</dbReference>
<sequence>MTTPSGNLILDDEYMTVRSISVSDMDNNVYLLTSKTTGQQVLIDAADNAPAIREFISTSADEDFTGDGAAAGLSAIFTTHGHWDHIRALKEIAEEFDVATFAGDDDLQAIEEQENFTVDTGVNGTEIFHFEDFSLETISLVGHTPGSIALVLRDIDEMHPTLIFTGDSLFPGGVGKTNSPEDFESLFEDVKTKIFDEFDDDTVVLPGHGNCTTLGADRGNLSEWKKRGW</sequence>
<gene>
    <name evidence="2" type="ORF">GCM10007359_02000</name>
</gene>
<dbReference type="InterPro" id="IPR036866">
    <property type="entry name" value="RibonucZ/Hydroxyglut_hydro"/>
</dbReference>
<protein>
    <submittedName>
        <fullName evidence="2">Zn-dependent hydrolase</fullName>
    </submittedName>
</protein>
<dbReference type="EMBL" id="BMDC01000001">
    <property type="protein sequence ID" value="GGH57157.1"/>
    <property type="molecule type" value="Genomic_DNA"/>
</dbReference>
<dbReference type="SUPFAM" id="SSF56281">
    <property type="entry name" value="Metallo-hydrolase/oxidoreductase"/>
    <property type="match status" value="1"/>
</dbReference>
<dbReference type="InterPro" id="IPR051453">
    <property type="entry name" value="MBL_Glyoxalase_II"/>
</dbReference>
<dbReference type="GO" id="GO:0016787">
    <property type="term" value="F:hydrolase activity"/>
    <property type="evidence" value="ECO:0007669"/>
    <property type="project" value="UniProtKB-KW"/>
</dbReference>
<dbReference type="Pfam" id="PF00753">
    <property type="entry name" value="Lactamase_B"/>
    <property type="match status" value="1"/>
</dbReference>
<evidence type="ECO:0000313" key="3">
    <source>
        <dbReference type="Proteomes" id="UP000600171"/>
    </source>
</evidence>
<reference evidence="2 3" key="1">
    <citation type="journal article" date="2014" name="Int. J. Syst. Evol. Microbiol.">
        <title>Complete genome sequence of Corynebacterium casei LMG S-19264T (=DSM 44701T), isolated from a smear-ripened cheese.</title>
        <authorList>
            <consortium name="US DOE Joint Genome Institute (JGI-PGF)"/>
            <person name="Walter F."/>
            <person name="Albersmeier A."/>
            <person name="Kalinowski J."/>
            <person name="Ruckert C."/>
        </authorList>
    </citation>
    <scope>NUCLEOTIDE SEQUENCE [LARGE SCALE GENOMIC DNA]</scope>
    <source>
        <strain evidence="2 3">CCM 8669</strain>
    </source>
</reference>